<protein>
    <submittedName>
        <fullName evidence="3">MBL fold metallo-hydrolase</fullName>
    </submittedName>
</protein>
<dbReference type="Pfam" id="PF12706">
    <property type="entry name" value="Lactamase_B_2"/>
    <property type="match status" value="1"/>
</dbReference>
<keyword evidence="4" id="KW-1185">Reference proteome</keyword>
<sequence length="244" mass="26845">MKLTVIGFWGGYPKAGEATTGYLLEVADKKFLIDCGSAVVSQLQKFVDPLKLDALFLTHHHADHSADVGALQHVFIIQKALGHSKDIFPIYAEENGYKYFDDLTHNGVTAGVPIDVNNGVTIEDISISFMRTIHPVPCLAMRFSYNGKSVVYTGDSSFTEDFIAFSKNADLLIVDCNFYKGMDGSKPGHMTSEEVGTIAKQANVKKLLLSHLPHFGEHDQLVREAKEIFDGEVQLASTGLTIFM</sequence>
<evidence type="ECO:0000256" key="1">
    <source>
        <dbReference type="ARBA" id="ARBA00022833"/>
    </source>
</evidence>
<dbReference type="PANTHER" id="PTHR46018:SF4">
    <property type="entry name" value="METALLO-HYDROLASE YHFI-RELATED"/>
    <property type="match status" value="1"/>
</dbReference>
<proteinExistence type="predicted"/>
<dbReference type="GO" id="GO:0042781">
    <property type="term" value="F:3'-tRNA processing endoribonuclease activity"/>
    <property type="evidence" value="ECO:0007669"/>
    <property type="project" value="TreeGrafter"/>
</dbReference>
<name>A0A7S8HEM3_9BACI</name>
<dbReference type="SMART" id="SM00849">
    <property type="entry name" value="Lactamase_B"/>
    <property type="match status" value="1"/>
</dbReference>
<dbReference type="InterPro" id="IPR001279">
    <property type="entry name" value="Metallo-B-lactamas"/>
</dbReference>
<feature type="domain" description="Metallo-beta-lactamase" evidence="2">
    <location>
        <begin position="18"/>
        <end position="211"/>
    </location>
</feature>
<accession>A0A7S8HEM3</accession>
<dbReference type="PANTHER" id="PTHR46018">
    <property type="entry name" value="ZINC PHOSPHODIESTERASE ELAC PROTEIN 1"/>
    <property type="match status" value="1"/>
</dbReference>
<keyword evidence="3" id="KW-0378">Hydrolase</keyword>
<gene>
    <name evidence="3" type="ORF">G8O30_03080</name>
</gene>
<dbReference type="EMBL" id="CP049742">
    <property type="protein sequence ID" value="QPC46009.1"/>
    <property type="molecule type" value="Genomic_DNA"/>
</dbReference>
<dbReference type="InterPro" id="IPR036866">
    <property type="entry name" value="RibonucZ/Hydroxyglut_hydro"/>
</dbReference>
<dbReference type="KEGG" id="mcui:G8O30_03080"/>
<dbReference type="CDD" id="cd07716">
    <property type="entry name" value="RNaseZ_short-form-like_MBL-fold"/>
    <property type="match status" value="1"/>
</dbReference>
<dbReference type="SUPFAM" id="SSF56281">
    <property type="entry name" value="Metallo-hydrolase/oxidoreductase"/>
    <property type="match status" value="1"/>
</dbReference>
<evidence type="ECO:0000313" key="3">
    <source>
        <dbReference type="EMBL" id="QPC46009.1"/>
    </source>
</evidence>
<dbReference type="Gene3D" id="3.60.15.10">
    <property type="entry name" value="Ribonuclease Z/Hydroxyacylglutathione hydrolase-like"/>
    <property type="match status" value="1"/>
</dbReference>
<dbReference type="RefSeq" id="WP_239673531.1">
    <property type="nucleotide sequence ID" value="NZ_CP049742.1"/>
</dbReference>
<evidence type="ECO:0000259" key="2">
    <source>
        <dbReference type="SMART" id="SM00849"/>
    </source>
</evidence>
<evidence type="ECO:0000313" key="4">
    <source>
        <dbReference type="Proteomes" id="UP000593626"/>
    </source>
</evidence>
<keyword evidence="1" id="KW-0862">Zinc</keyword>
<reference evidence="3 4" key="1">
    <citation type="submission" date="2019-07" db="EMBL/GenBank/DDBJ databases">
        <title>Genome sequence of 2 isolates from Red Sea Mangroves.</title>
        <authorList>
            <person name="Sefrji F."/>
            <person name="Michoud G."/>
            <person name="Merlino G."/>
            <person name="Daffonchio D."/>
        </authorList>
    </citation>
    <scope>NUCLEOTIDE SEQUENCE [LARGE SCALE GENOMIC DNA]</scope>
    <source>
        <strain evidence="3 4">R1DC41</strain>
    </source>
</reference>
<dbReference type="Proteomes" id="UP000593626">
    <property type="component" value="Chromosome"/>
</dbReference>
<organism evidence="3 4">
    <name type="scientific">Mangrovibacillus cuniculi</name>
    <dbReference type="NCBI Taxonomy" id="2593652"/>
    <lineage>
        <taxon>Bacteria</taxon>
        <taxon>Bacillati</taxon>
        <taxon>Bacillota</taxon>
        <taxon>Bacilli</taxon>
        <taxon>Bacillales</taxon>
        <taxon>Bacillaceae</taxon>
        <taxon>Mangrovibacillus</taxon>
    </lineage>
</organism>
<dbReference type="AlphaFoldDB" id="A0A7S8HEM3"/>